<evidence type="ECO:0000313" key="2">
    <source>
        <dbReference type="Proteomes" id="UP000092839"/>
    </source>
</evidence>
<protein>
    <submittedName>
        <fullName evidence="1">Uncharacterized protein</fullName>
    </submittedName>
</protein>
<keyword evidence="2" id="KW-1185">Reference proteome</keyword>
<name>A0A1B1UIF3_9BRAD</name>
<dbReference type="KEGG" id="bic:LMTR13_22555"/>
<sequence>MAKLDDRTIANMEVALEKACRRFPNGGDHESRKYVARKLMQSAEEGNTTLGGLDVVAHRAVQELSKPKSA</sequence>
<dbReference type="OrthoDB" id="8254079at2"/>
<gene>
    <name evidence="1" type="ORF">LMTR13_22555</name>
</gene>
<dbReference type="AlphaFoldDB" id="A0A1B1UIF3"/>
<accession>A0A1B1UIF3</accession>
<evidence type="ECO:0000313" key="1">
    <source>
        <dbReference type="EMBL" id="ANW02532.1"/>
    </source>
</evidence>
<dbReference type="Proteomes" id="UP000092839">
    <property type="component" value="Chromosome"/>
</dbReference>
<reference evidence="1 2" key="1">
    <citation type="submission" date="2016-07" db="EMBL/GenBank/DDBJ databases">
        <title>Complete genome sequence of Bradyrhizobium icense LMTR 13T, a potential inoculant strain isolated from lima bean (Phaseolus lunatus) in Peru.</title>
        <authorList>
            <person name="Ormeno-Orrillo E."/>
            <person name="Duran D."/>
            <person name="Rogel M.A."/>
            <person name="Rey L."/>
            <person name="Imperial J."/>
            <person name="Ruiz-Argueso T."/>
            <person name="Martinez-Romero E."/>
        </authorList>
    </citation>
    <scope>NUCLEOTIDE SEQUENCE [LARGE SCALE GENOMIC DNA]</scope>
    <source>
        <strain evidence="1 2">LMTR 13</strain>
    </source>
</reference>
<dbReference type="EMBL" id="CP016428">
    <property type="protein sequence ID" value="ANW02532.1"/>
    <property type="molecule type" value="Genomic_DNA"/>
</dbReference>
<organism evidence="1 2">
    <name type="scientific">Bradyrhizobium icense</name>
    <dbReference type="NCBI Taxonomy" id="1274631"/>
    <lineage>
        <taxon>Bacteria</taxon>
        <taxon>Pseudomonadati</taxon>
        <taxon>Pseudomonadota</taxon>
        <taxon>Alphaproteobacteria</taxon>
        <taxon>Hyphomicrobiales</taxon>
        <taxon>Nitrobacteraceae</taxon>
        <taxon>Bradyrhizobium</taxon>
    </lineage>
</organism>
<proteinExistence type="predicted"/>